<dbReference type="Proteomes" id="UP000241447">
    <property type="component" value="Chromosome"/>
</dbReference>
<proteinExistence type="predicted"/>
<protein>
    <submittedName>
        <fullName evidence="1">Uncharacterized protein</fullName>
    </submittedName>
</protein>
<organism evidence="1 2">
    <name type="scientific">Celeribacter baekdonensis</name>
    <dbReference type="NCBI Taxonomy" id="875171"/>
    <lineage>
        <taxon>Bacteria</taxon>
        <taxon>Pseudomonadati</taxon>
        <taxon>Pseudomonadota</taxon>
        <taxon>Alphaproteobacteria</taxon>
        <taxon>Rhodobacterales</taxon>
        <taxon>Roseobacteraceae</taxon>
        <taxon>Celeribacter</taxon>
    </lineage>
</organism>
<dbReference type="RefSeq" id="WP_107722507.1">
    <property type="nucleotide sequence ID" value="NZ_CP028475.1"/>
</dbReference>
<dbReference type="OrthoDB" id="7357874at2"/>
<dbReference type="Pfam" id="PF13289">
    <property type="entry name" value="SIR2_2"/>
    <property type="match status" value="1"/>
</dbReference>
<evidence type="ECO:0000313" key="1">
    <source>
        <dbReference type="EMBL" id="AVW93252.1"/>
    </source>
</evidence>
<name>A0A2R4M884_9RHOB</name>
<accession>A0A2R4M884</accession>
<dbReference type="EMBL" id="CP028475">
    <property type="protein sequence ID" value="AVW93252.1"/>
    <property type="molecule type" value="Genomic_DNA"/>
</dbReference>
<evidence type="ECO:0000313" key="2">
    <source>
        <dbReference type="Proteomes" id="UP000241447"/>
    </source>
</evidence>
<reference evidence="1 2" key="1">
    <citation type="submission" date="2018-03" db="EMBL/GenBank/DDBJ databases">
        <title>The Complete Genome of Celeribacter baekdonensis strain LH4, a Thiosulfate-Oxidizing Alphaproteobacterium Isolated from Gulf of Mexico Continental Slope Sediments.</title>
        <authorList>
            <person name="Flood B.E."/>
            <person name="Bailey J.V."/>
            <person name="Leprich D."/>
        </authorList>
    </citation>
    <scope>NUCLEOTIDE SEQUENCE [LARGE SCALE GENOMIC DNA]</scope>
    <source>
        <strain evidence="1 2">LH4</strain>
    </source>
</reference>
<sequence length="434" mass="49888">MSEYFEIAYAATAKRLCFFTGTGFSKSLSNNTAPGWEELLKQVCDEFIHDENFKTSIFPNDKSAPSLQLDEIAQVIQLELAKTRQSLHTSVAILIKKLSLDRKFPNVTKFFSEENFRIVTTNYDKLAEELAGEDVKSVCPGRPIPRSDSRVKVLHVHGSVDVAERMVLTSNDYFRFMEKDTYYSRKLSTLLHENTVVIIGYSLGDTNLKAILNDYLGFVRDHKVSNSIFFVSRKKVPQEIIDYYYSCYGIRVIEETEVESFFAELNDQLPEAKTRYKRSLRNYEQVFLEKRSFKDERLKKEEAFYEIVASLGASGASLDDEWVVEGFDKIITQKRALTRKIYAWDQYAHLARWLIYLGSLVDVRCKSVEKTFLEAVEFSIGQVRDKQKNGISWEASESWKIGWSKISADNRALIKSHVDKVGIHPEAQAVVDRG</sequence>
<gene>
    <name evidence="1" type="ORF">DA792_20995</name>
</gene>
<dbReference type="AlphaFoldDB" id="A0A2R4M884"/>
<dbReference type="KEGG" id="cbak:DA792_20995"/>